<comment type="caution">
    <text evidence="1">The sequence shown here is derived from an EMBL/GenBank/DDBJ whole genome shotgun (WGS) entry which is preliminary data.</text>
</comment>
<protein>
    <submittedName>
        <fullName evidence="1">Uncharacterized protein</fullName>
    </submittedName>
</protein>
<evidence type="ECO:0000313" key="1">
    <source>
        <dbReference type="EMBL" id="CAF4290067.1"/>
    </source>
</evidence>
<accession>A0A820H6T4</accession>
<name>A0A820H6T4_9BILA</name>
<feature type="non-terminal residue" evidence="1">
    <location>
        <position position="24"/>
    </location>
</feature>
<reference evidence="1" key="1">
    <citation type="submission" date="2021-02" db="EMBL/GenBank/DDBJ databases">
        <authorList>
            <person name="Nowell W R."/>
        </authorList>
    </citation>
    <scope>NUCLEOTIDE SEQUENCE</scope>
</reference>
<organism evidence="1 2">
    <name type="scientific">Rotaria sordida</name>
    <dbReference type="NCBI Taxonomy" id="392033"/>
    <lineage>
        <taxon>Eukaryota</taxon>
        <taxon>Metazoa</taxon>
        <taxon>Spiralia</taxon>
        <taxon>Gnathifera</taxon>
        <taxon>Rotifera</taxon>
        <taxon>Eurotatoria</taxon>
        <taxon>Bdelloidea</taxon>
        <taxon>Philodinida</taxon>
        <taxon>Philodinidae</taxon>
        <taxon>Rotaria</taxon>
    </lineage>
</organism>
<dbReference type="Proteomes" id="UP000663836">
    <property type="component" value="Unassembled WGS sequence"/>
</dbReference>
<sequence length="24" mass="2630">MAMKDLGQAMATFCKALEIDPNCQ</sequence>
<proteinExistence type="predicted"/>
<gene>
    <name evidence="1" type="ORF">JBS370_LOCUS40037</name>
</gene>
<evidence type="ECO:0000313" key="2">
    <source>
        <dbReference type="Proteomes" id="UP000663836"/>
    </source>
</evidence>
<dbReference type="AlphaFoldDB" id="A0A820H6T4"/>
<dbReference type="EMBL" id="CAJOBD010032610">
    <property type="protein sequence ID" value="CAF4290067.1"/>
    <property type="molecule type" value="Genomic_DNA"/>
</dbReference>